<feature type="region of interest" description="Disordered" evidence="1">
    <location>
        <begin position="1"/>
        <end position="32"/>
    </location>
</feature>
<protein>
    <recommendedName>
        <fullName evidence="4">Protein kinase domain-containing protein</fullName>
    </recommendedName>
</protein>
<dbReference type="Proteomes" id="UP000623467">
    <property type="component" value="Unassembled WGS sequence"/>
</dbReference>
<dbReference type="EMBL" id="JACAZH010000030">
    <property type="protein sequence ID" value="KAF7340660.1"/>
    <property type="molecule type" value="Genomic_DNA"/>
</dbReference>
<dbReference type="AlphaFoldDB" id="A0A8H7CK97"/>
<sequence length="158" mass="17610">MYDRPQPGPEFAHSSAYNPESSPPTGGMFSHSHQFTVTGKTFTNITNNYAAPPSLPSDFRMIPMGDIDLRHQIRVDDCTGVVCFQQQRACARRMYSAKVIIAGRKSRVTVAVYQGEDAEEEWRQDIAKHMSLRHPNIVQICGAASSNAVYATIFNDDL</sequence>
<feature type="compositionally biased region" description="Polar residues" evidence="1">
    <location>
        <begin position="15"/>
        <end position="24"/>
    </location>
</feature>
<evidence type="ECO:0000313" key="2">
    <source>
        <dbReference type="EMBL" id="KAF7340660.1"/>
    </source>
</evidence>
<evidence type="ECO:0008006" key="4">
    <source>
        <dbReference type="Google" id="ProtNLM"/>
    </source>
</evidence>
<keyword evidence="3" id="KW-1185">Reference proteome</keyword>
<organism evidence="2 3">
    <name type="scientific">Mycena sanguinolenta</name>
    <dbReference type="NCBI Taxonomy" id="230812"/>
    <lineage>
        <taxon>Eukaryota</taxon>
        <taxon>Fungi</taxon>
        <taxon>Dikarya</taxon>
        <taxon>Basidiomycota</taxon>
        <taxon>Agaricomycotina</taxon>
        <taxon>Agaricomycetes</taxon>
        <taxon>Agaricomycetidae</taxon>
        <taxon>Agaricales</taxon>
        <taxon>Marasmiineae</taxon>
        <taxon>Mycenaceae</taxon>
        <taxon>Mycena</taxon>
    </lineage>
</organism>
<evidence type="ECO:0000256" key="1">
    <source>
        <dbReference type="SAM" id="MobiDB-lite"/>
    </source>
</evidence>
<reference evidence="2" key="1">
    <citation type="submission" date="2020-05" db="EMBL/GenBank/DDBJ databases">
        <title>Mycena genomes resolve the evolution of fungal bioluminescence.</title>
        <authorList>
            <person name="Tsai I.J."/>
        </authorList>
    </citation>
    <scope>NUCLEOTIDE SEQUENCE</scope>
    <source>
        <strain evidence="2">160909Yilan</strain>
    </source>
</reference>
<gene>
    <name evidence="2" type="ORF">MSAN_02138000</name>
</gene>
<dbReference type="OrthoDB" id="3065426at2759"/>
<comment type="caution">
    <text evidence="2">The sequence shown here is derived from an EMBL/GenBank/DDBJ whole genome shotgun (WGS) entry which is preliminary data.</text>
</comment>
<proteinExistence type="predicted"/>
<evidence type="ECO:0000313" key="3">
    <source>
        <dbReference type="Proteomes" id="UP000623467"/>
    </source>
</evidence>
<name>A0A8H7CK97_9AGAR</name>
<accession>A0A8H7CK97</accession>